<dbReference type="Proteomes" id="UP000557566">
    <property type="component" value="Unassembled WGS sequence"/>
</dbReference>
<organism evidence="1 2">
    <name type="scientific">Ophiocordyceps sinensis</name>
    <dbReference type="NCBI Taxonomy" id="72228"/>
    <lineage>
        <taxon>Eukaryota</taxon>
        <taxon>Fungi</taxon>
        <taxon>Dikarya</taxon>
        <taxon>Ascomycota</taxon>
        <taxon>Pezizomycotina</taxon>
        <taxon>Sordariomycetes</taxon>
        <taxon>Hypocreomycetidae</taxon>
        <taxon>Hypocreales</taxon>
        <taxon>Ophiocordycipitaceae</taxon>
        <taxon>Ophiocordyceps</taxon>
    </lineage>
</organism>
<evidence type="ECO:0000313" key="2">
    <source>
        <dbReference type="Proteomes" id="UP000557566"/>
    </source>
</evidence>
<comment type="caution">
    <text evidence="1">The sequence shown here is derived from an EMBL/GenBank/DDBJ whole genome shotgun (WGS) entry which is preliminary data.</text>
</comment>
<gene>
    <name evidence="1" type="ORF">G6O67_000477</name>
</gene>
<name>A0A8H4PZ16_9HYPO</name>
<proteinExistence type="predicted"/>
<evidence type="ECO:0000313" key="1">
    <source>
        <dbReference type="EMBL" id="KAF4513174.1"/>
    </source>
</evidence>
<accession>A0A8H4PZ16</accession>
<dbReference type="AlphaFoldDB" id="A0A8H4PZ16"/>
<protein>
    <submittedName>
        <fullName evidence="1">Uncharacterized protein</fullName>
    </submittedName>
</protein>
<reference evidence="1 2" key="1">
    <citation type="journal article" date="2020" name="Genome Biol. Evol.">
        <title>A new high-quality draft genome assembly of the Chinese cordyceps Ophiocordyceps sinensis.</title>
        <authorList>
            <person name="Shu R."/>
            <person name="Zhang J."/>
            <person name="Meng Q."/>
            <person name="Zhang H."/>
            <person name="Zhou G."/>
            <person name="Li M."/>
            <person name="Wu P."/>
            <person name="Zhao Y."/>
            <person name="Chen C."/>
            <person name="Qin Q."/>
        </authorList>
    </citation>
    <scope>NUCLEOTIDE SEQUENCE [LARGE SCALE GENOMIC DNA]</scope>
    <source>
        <strain evidence="1 2">IOZ07</strain>
    </source>
</reference>
<keyword evidence="2" id="KW-1185">Reference proteome</keyword>
<dbReference type="EMBL" id="JAAVMX010000001">
    <property type="protein sequence ID" value="KAF4513174.1"/>
    <property type="molecule type" value="Genomic_DNA"/>
</dbReference>
<sequence length="70" mass="8174">MEARDQASSMAYYRAAINRDFPPYHYTLDSRRWHEGLARSAARQARDWYRVATDVDLAVKIAASLERERA</sequence>